<evidence type="ECO:0000256" key="6">
    <source>
        <dbReference type="SAM" id="Phobius"/>
    </source>
</evidence>
<feature type="transmembrane region" description="Helical" evidence="6">
    <location>
        <begin position="213"/>
        <end position="234"/>
    </location>
</feature>
<feature type="transmembrane region" description="Helical" evidence="6">
    <location>
        <begin position="240"/>
        <end position="262"/>
    </location>
</feature>
<dbReference type="PANTHER" id="PTHR23502">
    <property type="entry name" value="MAJOR FACILITATOR SUPERFAMILY"/>
    <property type="match status" value="1"/>
</dbReference>
<accession>A0A9P0VXS7</accession>
<name>A0A9P0VXS7_9ASCO</name>
<evidence type="ECO:0000256" key="2">
    <source>
        <dbReference type="ARBA" id="ARBA00022692"/>
    </source>
</evidence>
<feature type="transmembrane region" description="Helical" evidence="6">
    <location>
        <begin position="183"/>
        <end position="201"/>
    </location>
</feature>
<evidence type="ECO:0000256" key="3">
    <source>
        <dbReference type="ARBA" id="ARBA00022989"/>
    </source>
</evidence>
<feature type="compositionally biased region" description="Polar residues" evidence="5">
    <location>
        <begin position="1"/>
        <end position="19"/>
    </location>
</feature>
<evidence type="ECO:0000313" key="9">
    <source>
        <dbReference type="Proteomes" id="UP000837801"/>
    </source>
</evidence>
<evidence type="ECO:0000256" key="1">
    <source>
        <dbReference type="ARBA" id="ARBA00004141"/>
    </source>
</evidence>
<dbReference type="SUPFAM" id="SSF103473">
    <property type="entry name" value="MFS general substrate transporter"/>
    <property type="match status" value="1"/>
</dbReference>
<dbReference type="Proteomes" id="UP000837801">
    <property type="component" value="Unassembled WGS sequence"/>
</dbReference>
<feature type="region of interest" description="Disordered" evidence="5">
    <location>
        <begin position="1"/>
        <end position="68"/>
    </location>
</feature>
<keyword evidence="2 6" id="KW-0812">Transmembrane</keyword>
<keyword evidence="4 6" id="KW-0472">Membrane</keyword>
<dbReference type="EMBL" id="CAKXYY010000006">
    <property type="protein sequence ID" value="CAH2352205.1"/>
    <property type="molecule type" value="Genomic_DNA"/>
</dbReference>
<dbReference type="FunFam" id="1.20.1250.20:FF:000082">
    <property type="entry name" value="MFS multidrug transporter, putative"/>
    <property type="match status" value="1"/>
</dbReference>
<comment type="subcellular location">
    <subcellularLocation>
        <location evidence="1">Membrane</location>
        <topology evidence="1">Multi-pass membrane protein</topology>
    </subcellularLocation>
</comment>
<evidence type="ECO:0000256" key="4">
    <source>
        <dbReference type="ARBA" id="ARBA00023136"/>
    </source>
</evidence>
<dbReference type="AlphaFoldDB" id="A0A9P0VXS7"/>
<feature type="transmembrane region" description="Helical" evidence="6">
    <location>
        <begin position="322"/>
        <end position="344"/>
    </location>
</feature>
<sequence length="527" mass="58158">MHNNNNPMSHSLTNNSSDTEVVGPSSPGSNNEAVIDERMRKLSNSSSSESNSFNKETPDSPDPYLVTFDGKDDQEDMRNLSHLHKWVVAIIIALVSVCVTCISSSWSLAADNIMAHFNISHEVCTLGITCYIFGLGTGGMFLSPISEFHGRKITYVLGLFLTICFEVLTAFSPNIGGMLFGRFMSGFFGSSFMAVASGTFSDIFSKEEITYPLVLYTMSPFVGPGLGPLISGFINSNLNFRWTFIVPLIWSVVMLILLIIFIPETYQPVLLVRKAKRIRKETGDDKYYAALERVNSSLYTSIVISSKRPFALLFGDKMTGVLCFYTGFSLAIVYMFFVAFPYIFKTVYGFGLAAQGMSFLGLIIGMGLSSATTPGLINKQYLKLVEANGGVSKPEFRFLPLMYGVFVTPTGLFILAWTCYPNVHWIGPIIGSGIYGAGVTLVFNGIFGYTVDAYRLYTASAMATNSFTRSIMSGVFPLFALQMYEGLGVHWATTLLACFACVLIPIPFLFYKYGESLRSKSKYTWSD</sequence>
<feature type="transmembrane region" description="Helical" evidence="6">
    <location>
        <begin position="86"/>
        <end position="107"/>
    </location>
</feature>
<dbReference type="InterPro" id="IPR036259">
    <property type="entry name" value="MFS_trans_sf"/>
</dbReference>
<feature type="transmembrane region" description="Helical" evidence="6">
    <location>
        <begin position="119"/>
        <end position="141"/>
    </location>
</feature>
<evidence type="ECO:0000256" key="5">
    <source>
        <dbReference type="SAM" id="MobiDB-lite"/>
    </source>
</evidence>
<protein>
    <submittedName>
        <fullName evidence="8">Probable drug/proton antiporter Yhk8p</fullName>
    </submittedName>
</protein>
<keyword evidence="3 6" id="KW-1133">Transmembrane helix</keyword>
<evidence type="ECO:0000259" key="7">
    <source>
        <dbReference type="PROSITE" id="PS50850"/>
    </source>
</evidence>
<dbReference type="GO" id="GO:0005886">
    <property type="term" value="C:plasma membrane"/>
    <property type="evidence" value="ECO:0007669"/>
    <property type="project" value="TreeGrafter"/>
</dbReference>
<comment type="caution">
    <text evidence="8">The sequence shown here is derived from an EMBL/GenBank/DDBJ whole genome shotgun (WGS) entry which is preliminary data.</text>
</comment>
<feature type="transmembrane region" description="Helical" evidence="6">
    <location>
        <begin position="398"/>
        <end position="417"/>
    </location>
</feature>
<proteinExistence type="predicted"/>
<dbReference type="InterPro" id="IPR020846">
    <property type="entry name" value="MFS_dom"/>
</dbReference>
<feature type="domain" description="Major facilitator superfamily (MFS) profile" evidence="7">
    <location>
        <begin position="84"/>
        <end position="517"/>
    </location>
</feature>
<dbReference type="InterPro" id="IPR011701">
    <property type="entry name" value="MFS"/>
</dbReference>
<feature type="transmembrane region" description="Helical" evidence="6">
    <location>
        <begin position="490"/>
        <end position="511"/>
    </location>
</feature>
<dbReference type="OrthoDB" id="9986881at2759"/>
<feature type="compositionally biased region" description="Low complexity" evidence="5">
    <location>
        <begin position="43"/>
        <end position="54"/>
    </location>
</feature>
<feature type="transmembrane region" description="Helical" evidence="6">
    <location>
        <begin position="356"/>
        <end position="377"/>
    </location>
</feature>
<organism evidence="8 9">
    <name type="scientific">[Candida] railenensis</name>
    <dbReference type="NCBI Taxonomy" id="45579"/>
    <lineage>
        <taxon>Eukaryota</taxon>
        <taxon>Fungi</taxon>
        <taxon>Dikarya</taxon>
        <taxon>Ascomycota</taxon>
        <taxon>Saccharomycotina</taxon>
        <taxon>Pichiomycetes</taxon>
        <taxon>Debaryomycetaceae</taxon>
        <taxon>Kurtzmaniella</taxon>
    </lineage>
</organism>
<dbReference type="GO" id="GO:0022857">
    <property type="term" value="F:transmembrane transporter activity"/>
    <property type="evidence" value="ECO:0007669"/>
    <property type="project" value="InterPro"/>
</dbReference>
<dbReference type="Pfam" id="PF07690">
    <property type="entry name" value="MFS_1"/>
    <property type="match status" value="1"/>
</dbReference>
<dbReference type="Gene3D" id="1.20.1250.20">
    <property type="entry name" value="MFS general substrate transporter like domains"/>
    <property type="match status" value="1"/>
</dbReference>
<reference evidence="8" key="1">
    <citation type="submission" date="2022-03" db="EMBL/GenBank/DDBJ databases">
        <authorList>
            <person name="Legras J.-L."/>
            <person name="Devillers H."/>
            <person name="Grondin C."/>
        </authorList>
    </citation>
    <scope>NUCLEOTIDE SEQUENCE</scope>
    <source>
        <strain evidence="8">CLIB 1423</strain>
    </source>
</reference>
<feature type="transmembrane region" description="Helical" evidence="6">
    <location>
        <begin position="467"/>
        <end position="484"/>
    </location>
</feature>
<feature type="transmembrane region" description="Helical" evidence="6">
    <location>
        <begin position="423"/>
        <end position="447"/>
    </location>
</feature>
<gene>
    <name evidence="8" type="ORF">CLIB1423_06S01156</name>
</gene>
<dbReference type="PANTHER" id="PTHR23502:SF7">
    <property type="entry name" value="DRUG_PROTON ANTIPORTER YHK8-RELATED"/>
    <property type="match status" value="1"/>
</dbReference>
<feature type="transmembrane region" description="Helical" evidence="6">
    <location>
        <begin position="153"/>
        <end position="171"/>
    </location>
</feature>
<dbReference type="CDD" id="cd17323">
    <property type="entry name" value="MFS_Tpo1_MDR_like"/>
    <property type="match status" value="1"/>
</dbReference>
<evidence type="ECO:0000313" key="8">
    <source>
        <dbReference type="EMBL" id="CAH2352205.1"/>
    </source>
</evidence>
<dbReference type="PROSITE" id="PS50850">
    <property type="entry name" value="MFS"/>
    <property type="match status" value="1"/>
</dbReference>
<keyword evidence="9" id="KW-1185">Reference proteome</keyword>